<keyword evidence="6" id="KW-1185">Reference proteome</keyword>
<dbReference type="InterPro" id="IPR050437">
    <property type="entry name" value="Ribos_protein_bS1-like"/>
</dbReference>
<dbReference type="PANTHER" id="PTHR10724">
    <property type="entry name" value="30S RIBOSOMAL PROTEIN S1"/>
    <property type="match status" value="1"/>
</dbReference>
<dbReference type="SUPFAM" id="SSF50249">
    <property type="entry name" value="Nucleic acid-binding proteins"/>
    <property type="match status" value="2"/>
</dbReference>
<name>A0ABT9J535_9BACL</name>
<reference evidence="5 6" key="1">
    <citation type="submission" date="2023-08" db="EMBL/GenBank/DDBJ databases">
        <authorList>
            <person name="Park J.-S."/>
        </authorList>
    </citation>
    <scope>NUCLEOTIDE SEQUENCE [LARGE SCALE GENOMIC DNA]</scope>
    <source>
        <strain evidence="5 6">2205SS18-9</strain>
    </source>
</reference>
<dbReference type="Proteomes" id="UP001231941">
    <property type="component" value="Unassembled WGS sequence"/>
</dbReference>
<dbReference type="PANTHER" id="PTHR10724:SF7">
    <property type="entry name" value="SMALL RIBOSOMAL SUBUNIT PROTEIN BS1C"/>
    <property type="match status" value="1"/>
</dbReference>
<evidence type="ECO:0000313" key="5">
    <source>
        <dbReference type="EMBL" id="MDP5276105.1"/>
    </source>
</evidence>
<dbReference type="EMBL" id="JAVAMP010000012">
    <property type="protein sequence ID" value="MDP5276105.1"/>
    <property type="molecule type" value="Genomic_DNA"/>
</dbReference>
<organism evidence="5 6">
    <name type="scientific">Chengkuizengella axinellae</name>
    <dbReference type="NCBI Taxonomy" id="3064388"/>
    <lineage>
        <taxon>Bacteria</taxon>
        <taxon>Bacillati</taxon>
        <taxon>Bacillota</taxon>
        <taxon>Bacilli</taxon>
        <taxon>Bacillales</taxon>
        <taxon>Paenibacillaceae</taxon>
        <taxon>Chengkuizengella</taxon>
    </lineage>
</organism>
<keyword evidence="2" id="KW-0689">Ribosomal protein</keyword>
<sequence>MSNDNVLQFAHPEGYTGIKKEFVHDPWQDLYAARQNRTILQGIPTQIEEHTLSENKILTVVIMMHGVKLLLPFSETCLKDTKLNENRNRLRKLIGRNIAYIVIGIDRESNLAIISRKAAKEKMAKTFWKNAKLNKIVPAVAQEVHFNNVLVDLGGVEVMIPAAEISHGWVHDARQIIKIGDAFDVKITYINKDKEDIQVSIKELLPSPYPDCLKRYNKGNEYLGTVSGIADFGIFINLEPGVDAIIPHLSKRKVKLGDNILIKIRDIKANEKKIYGTGIRVI</sequence>
<dbReference type="InterPro" id="IPR012340">
    <property type="entry name" value="NA-bd_OB-fold"/>
</dbReference>
<feature type="domain" description="S1 motif" evidence="4">
    <location>
        <begin position="134"/>
        <end position="202"/>
    </location>
</feature>
<dbReference type="Gene3D" id="2.40.50.140">
    <property type="entry name" value="Nucleic acid-binding proteins"/>
    <property type="match status" value="2"/>
</dbReference>
<accession>A0ABT9J535</accession>
<feature type="domain" description="S1 motif" evidence="4">
    <location>
        <begin position="219"/>
        <end position="279"/>
    </location>
</feature>
<evidence type="ECO:0000256" key="3">
    <source>
        <dbReference type="ARBA" id="ARBA00023274"/>
    </source>
</evidence>
<proteinExistence type="inferred from homology"/>
<evidence type="ECO:0000256" key="1">
    <source>
        <dbReference type="ARBA" id="ARBA00006767"/>
    </source>
</evidence>
<evidence type="ECO:0000256" key="2">
    <source>
        <dbReference type="ARBA" id="ARBA00022980"/>
    </source>
</evidence>
<dbReference type="SMART" id="SM00316">
    <property type="entry name" value="S1"/>
    <property type="match status" value="2"/>
</dbReference>
<dbReference type="Pfam" id="PF00575">
    <property type="entry name" value="S1"/>
    <property type="match status" value="2"/>
</dbReference>
<keyword evidence="3" id="KW-0687">Ribonucleoprotein</keyword>
<evidence type="ECO:0000259" key="4">
    <source>
        <dbReference type="PROSITE" id="PS50126"/>
    </source>
</evidence>
<dbReference type="PROSITE" id="PS50126">
    <property type="entry name" value="S1"/>
    <property type="match status" value="2"/>
</dbReference>
<comment type="similarity">
    <text evidence="1">Belongs to the bacterial ribosomal protein bS1 family.</text>
</comment>
<protein>
    <submittedName>
        <fullName evidence="5">S1 RNA-binding domain-containing protein</fullName>
    </submittedName>
</protein>
<gene>
    <name evidence="5" type="ORF">Q5Y73_18565</name>
</gene>
<dbReference type="RefSeq" id="WP_305993416.1">
    <property type="nucleotide sequence ID" value="NZ_JAVAMP010000012.1"/>
</dbReference>
<comment type="caution">
    <text evidence="5">The sequence shown here is derived from an EMBL/GenBank/DDBJ whole genome shotgun (WGS) entry which is preliminary data.</text>
</comment>
<evidence type="ECO:0000313" key="6">
    <source>
        <dbReference type="Proteomes" id="UP001231941"/>
    </source>
</evidence>
<dbReference type="InterPro" id="IPR003029">
    <property type="entry name" value="S1_domain"/>
</dbReference>